<accession>A0A3B1AYJ0</accession>
<evidence type="ECO:0000256" key="3">
    <source>
        <dbReference type="ARBA" id="ARBA00023136"/>
    </source>
</evidence>
<dbReference type="GO" id="GO:0009279">
    <property type="term" value="C:cell outer membrane"/>
    <property type="evidence" value="ECO:0007669"/>
    <property type="project" value="UniProtKB-SubCell"/>
</dbReference>
<dbReference type="EMBL" id="UOFR01000064">
    <property type="protein sequence ID" value="VAW99124.1"/>
    <property type="molecule type" value="Genomic_DNA"/>
</dbReference>
<evidence type="ECO:0000256" key="1">
    <source>
        <dbReference type="ARBA" id="ARBA00004339"/>
    </source>
</evidence>
<dbReference type="InterPro" id="IPR008258">
    <property type="entry name" value="Transglycosylase_SLT_dom_1"/>
</dbReference>
<dbReference type="SUPFAM" id="SSF53955">
    <property type="entry name" value="Lysozyme-like"/>
    <property type="match status" value="1"/>
</dbReference>
<dbReference type="HAMAP" id="MF_02016">
    <property type="entry name" value="MltF"/>
    <property type="match status" value="1"/>
</dbReference>
<evidence type="ECO:0000256" key="6">
    <source>
        <dbReference type="ARBA" id="ARBA00023316"/>
    </source>
</evidence>
<proteinExistence type="inferred from homology"/>
<organism evidence="8">
    <name type="scientific">hydrothermal vent metagenome</name>
    <dbReference type="NCBI Taxonomy" id="652676"/>
    <lineage>
        <taxon>unclassified sequences</taxon>
        <taxon>metagenomes</taxon>
        <taxon>ecological metagenomes</taxon>
    </lineage>
</organism>
<gene>
    <name evidence="8" type="ORF">MNBD_GAMMA21-2869</name>
</gene>
<dbReference type="GO" id="GO:0008933">
    <property type="term" value="F:peptidoglycan lytic transglycosylase activity"/>
    <property type="evidence" value="ECO:0007669"/>
    <property type="project" value="TreeGrafter"/>
</dbReference>
<dbReference type="Gene3D" id="3.40.190.10">
    <property type="entry name" value="Periplasmic binding protein-like II"/>
    <property type="match status" value="2"/>
</dbReference>
<dbReference type="SUPFAM" id="SSF53850">
    <property type="entry name" value="Periplasmic binding protein-like II"/>
    <property type="match status" value="1"/>
</dbReference>
<dbReference type="SMART" id="SM00062">
    <property type="entry name" value="PBPb"/>
    <property type="match status" value="1"/>
</dbReference>
<evidence type="ECO:0000259" key="7">
    <source>
        <dbReference type="SMART" id="SM00062"/>
    </source>
</evidence>
<name>A0A3B1AYJ0_9ZZZZ</name>
<dbReference type="NCBIfam" id="NF008112">
    <property type="entry name" value="PRK10859.1"/>
    <property type="match status" value="1"/>
</dbReference>
<protein>
    <submittedName>
        <fullName evidence="8">Membrane-bound lytic murein transglycosylase F</fullName>
    </submittedName>
</protein>
<dbReference type="GO" id="GO:0009253">
    <property type="term" value="P:peptidoglycan catabolic process"/>
    <property type="evidence" value="ECO:0007669"/>
    <property type="project" value="TreeGrafter"/>
</dbReference>
<dbReference type="CDD" id="cd01009">
    <property type="entry name" value="PBP2_YfhD_N"/>
    <property type="match status" value="1"/>
</dbReference>
<keyword evidence="2" id="KW-0732">Signal</keyword>
<dbReference type="CDD" id="cd13403">
    <property type="entry name" value="MLTF-like"/>
    <property type="match status" value="1"/>
</dbReference>
<dbReference type="InterPro" id="IPR001638">
    <property type="entry name" value="Solute-binding_3/MltF_N"/>
</dbReference>
<keyword evidence="5" id="KW-0456">Lyase</keyword>
<evidence type="ECO:0000256" key="4">
    <source>
        <dbReference type="ARBA" id="ARBA00023237"/>
    </source>
</evidence>
<dbReference type="PROSITE" id="PS51257">
    <property type="entry name" value="PROKAR_LIPOPROTEIN"/>
    <property type="match status" value="1"/>
</dbReference>
<evidence type="ECO:0000256" key="5">
    <source>
        <dbReference type="ARBA" id="ARBA00023239"/>
    </source>
</evidence>
<evidence type="ECO:0000313" key="8">
    <source>
        <dbReference type="EMBL" id="VAW99124.1"/>
    </source>
</evidence>
<comment type="subcellular location">
    <subcellularLocation>
        <location evidence="1">Cell outer membrane</location>
        <topology evidence="1">Peripheral membrane protein</topology>
    </subcellularLocation>
</comment>
<feature type="domain" description="Solute-binding protein family 3/N-terminal" evidence="7">
    <location>
        <begin position="44"/>
        <end position="267"/>
    </location>
</feature>
<dbReference type="InterPro" id="IPR023346">
    <property type="entry name" value="Lysozyme-like_dom_sf"/>
</dbReference>
<reference evidence="8" key="1">
    <citation type="submission" date="2018-06" db="EMBL/GenBank/DDBJ databases">
        <authorList>
            <person name="Zhirakovskaya E."/>
        </authorList>
    </citation>
    <scope>NUCLEOTIDE SEQUENCE</scope>
</reference>
<sequence length="458" mass="52803">MQLKILIYSVALNLLVMLAGCQQESGDSKPNLPPILDSILEKKELLVVTRNAPTTYYNLRDEETGFEFDMTQAFAKSLGVKVRYIEKDSIREVLEALQTGEAHLAAAGLTKTAKRQSRFLFGPTYQEVQQQVVCRHGGPNPKKITDLIGVELIVPVETSYAEKLTRLREQTKELAWKIDKATGTETLLENVWLKKIECTVADSHIAAMNRRYYPELIVRFDLTEPEALAWAMPQNATNLKTKVDEWFSGFRDSGQLESLLEHYYGYIEVFDYVDTRKYVNRIYKLLPKYKTYFKNAATENKLDWTLLAAQSYQESHWRPNARSPTGVRGMMMLTLTTAKEVGIKSRLDPLQSINGGAKYLARLIKRIPQSVTGKERIWFALAAYNVGMGHVYDARTLARRLNKNPDVWHEVSEIFPLLTQKKYYKTLKYGYARGREPVRYVQRVRDYHNILLKRLKKI</sequence>
<keyword evidence="4" id="KW-0998">Cell outer membrane</keyword>
<dbReference type="PANTHER" id="PTHR35936:SF32">
    <property type="entry name" value="MEMBRANE-BOUND LYTIC MUREIN TRANSGLYCOSYLASE F"/>
    <property type="match status" value="1"/>
</dbReference>
<dbReference type="Gene3D" id="1.10.530.10">
    <property type="match status" value="1"/>
</dbReference>
<dbReference type="AlphaFoldDB" id="A0A3B1AYJ0"/>
<keyword evidence="3" id="KW-0472">Membrane</keyword>
<dbReference type="Pfam" id="PF00497">
    <property type="entry name" value="SBP_bac_3"/>
    <property type="match status" value="1"/>
</dbReference>
<dbReference type="InterPro" id="IPR023703">
    <property type="entry name" value="MltF"/>
</dbReference>
<dbReference type="GO" id="GO:0071555">
    <property type="term" value="P:cell wall organization"/>
    <property type="evidence" value="ECO:0007669"/>
    <property type="project" value="UniProtKB-KW"/>
</dbReference>
<evidence type="ECO:0000256" key="2">
    <source>
        <dbReference type="ARBA" id="ARBA00022729"/>
    </source>
</evidence>
<dbReference type="PANTHER" id="PTHR35936">
    <property type="entry name" value="MEMBRANE-BOUND LYTIC MUREIN TRANSGLYCOSYLASE F"/>
    <property type="match status" value="1"/>
</dbReference>
<dbReference type="Pfam" id="PF01464">
    <property type="entry name" value="SLT"/>
    <property type="match status" value="1"/>
</dbReference>
<keyword evidence="6" id="KW-0961">Cell wall biogenesis/degradation</keyword>